<accession>A0A370DDM1</accession>
<dbReference type="InterPro" id="IPR036365">
    <property type="entry name" value="PGBD-like_sf"/>
</dbReference>
<organism evidence="2 3">
    <name type="scientific">endosymbiont of Galathealinum brachiosum</name>
    <dbReference type="NCBI Taxonomy" id="2200906"/>
    <lineage>
        <taxon>Bacteria</taxon>
        <taxon>Pseudomonadati</taxon>
        <taxon>Pseudomonadota</taxon>
        <taxon>Gammaproteobacteria</taxon>
        <taxon>sulfur-oxidizing symbionts</taxon>
    </lineage>
</organism>
<dbReference type="SUPFAM" id="SSF47090">
    <property type="entry name" value="PGBD-like"/>
    <property type="match status" value="1"/>
</dbReference>
<dbReference type="Pfam" id="PF13401">
    <property type="entry name" value="AAA_22"/>
    <property type="match status" value="1"/>
</dbReference>
<proteinExistence type="predicted"/>
<dbReference type="PANTHER" id="PTHR35894">
    <property type="entry name" value="GENERAL SECRETION PATHWAY PROTEIN A-RELATED"/>
    <property type="match status" value="1"/>
</dbReference>
<dbReference type="SUPFAM" id="SSF52540">
    <property type="entry name" value="P-loop containing nucleoside triphosphate hydrolases"/>
    <property type="match status" value="1"/>
</dbReference>
<dbReference type="Gene3D" id="3.90.70.10">
    <property type="entry name" value="Cysteine proteinases"/>
    <property type="match status" value="1"/>
</dbReference>
<dbReference type="Pfam" id="PF01471">
    <property type="entry name" value="PG_binding_1"/>
    <property type="match status" value="1"/>
</dbReference>
<protein>
    <submittedName>
        <fullName evidence="2">Peptidoglycan-binding protein</fullName>
    </submittedName>
</protein>
<name>A0A370DDM1_9GAMM</name>
<dbReference type="Gene3D" id="1.10.101.10">
    <property type="entry name" value="PGBD-like superfamily/PGBD"/>
    <property type="match status" value="1"/>
</dbReference>
<dbReference type="GO" id="GO:0016887">
    <property type="term" value="F:ATP hydrolysis activity"/>
    <property type="evidence" value="ECO:0007669"/>
    <property type="project" value="InterPro"/>
</dbReference>
<sequence length="574" mass="64803">MYLDHFGLLEAPFSIAPDPRYLYMSERHREALAHLLYGMESDGAFILLTGDVGTGKTTVSRCLLEQVPDDTNLALVLNPKLTSIELLQVICDELRISYEKDDLSVKSLVDYINRYLLGAHATGKKTVVLIEEAQNLDLDVLEQLRLLTNLETNERKLLQVILLGQPEFLDVLDRQELSQLAQRITARFHLTPLKLNEVEEYISHRLAVAGCRRPLFSHSVTKQLYHYSGGVPRLINVICDRALLGCFVQNHHQVDKTTLINSAREVLGDNKAQAIKEKITPRFYKLSLMIAAVVVAAVAINSYFDIQLKHPSIVSVKTDTRKELKAEPVTQVDEVKRVISPREIKPDVEQLNDQVMDSVAPVIKNEPVTQVSIQWPDSNHRLRSNLQSYQSLFKSWELDYNISTDATPCFYAETKGLSCLHGNADVDALRQLNRPAVLTFYNDLNQQQYITLTGLDDSSARIVMAGKVQIITLEQLGDYWKGEFSLLWRAPPGYQDLIMPGNAGKVVSWLSKRMNEINQNPEKTQHNYYDRELVEQVKAFQLRQGLKNDGVVGVKTLIQINHIVGLKAPLLGAG</sequence>
<dbReference type="InterPro" id="IPR036366">
    <property type="entry name" value="PGBDSf"/>
</dbReference>
<dbReference type="AlphaFoldDB" id="A0A370DDM1"/>
<evidence type="ECO:0000313" key="2">
    <source>
        <dbReference type="EMBL" id="RDH83008.1"/>
    </source>
</evidence>
<feature type="domain" description="AAA+ ATPase" evidence="1">
    <location>
        <begin position="42"/>
        <end position="196"/>
    </location>
</feature>
<dbReference type="InterPro" id="IPR003593">
    <property type="entry name" value="AAA+_ATPase"/>
</dbReference>
<evidence type="ECO:0000313" key="3">
    <source>
        <dbReference type="Proteomes" id="UP000254266"/>
    </source>
</evidence>
<dbReference type="InterPro" id="IPR027417">
    <property type="entry name" value="P-loop_NTPase"/>
</dbReference>
<dbReference type="Proteomes" id="UP000254266">
    <property type="component" value="Unassembled WGS sequence"/>
</dbReference>
<evidence type="ECO:0000259" key="1">
    <source>
        <dbReference type="SMART" id="SM00382"/>
    </source>
</evidence>
<keyword evidence="3" id="KW-1185">Reference proteome</keyword>
<dbReference type="InterPro" id="IPR002477">
    <property type="entry name" value="Peptidoglycan-bd-like"/>
</dbReference>
<dbReference type="InterPro" id="IPR049945">
    <property type="entry name" value="AAA_22"/>
</dbReference>
<dbReference type="EMBL" id="QFXC01000011">
    <property type="protein sequence ID" value="RDH83008.1"/>
    <property type="molecule type" value="Genomic_DNA"/>
</dbReference>
<dbReference type="Gene3D" id="3.40.50.300">
    <property type="entry name" value="P-loop containing nucleotide triphosphate hydrolases"/>
    <property type="match status" value="1"/>
</dbReference>
<dbReference type="SMART" id="SM00382">
    <property type="entry name" value="AAA"/>
    <property type="match status" value="1"/>
</dbReference>
<dbReference type="InterPro" id="IPR052026">
    <property type="entry name" value="ExeA_AAA_ATPase_DNA-bind"/>
</dbReference>
<dbReference type="PANTHER" id="PTHR35894:SF1">
    <property type="entry name" value="PHOSPHORIBULOKINASE _ URIDINE KINASE FAMILY"/>
    <property type="match status" value="1"/>
</dbReference>
<reference evidence="2 3" key="1">
    <citation type="journal article" date="2018" name="ISME J.">
        <title>Endosymbiont genomes yield clues of tubeworm success.</title>
        <authorList>
            <person name="Li Y."/>
            <person name="Liles M.R."/>
            <person name="Halanych K.M."/>
        </authorList>
    </citation>
    <scope>NUCLEOTIDE SEQUENCE [LARGE SCALE GENOMIC DNA]</scope>
    <source>
        <strain evidence="2">A1464</strain>
    </source>
</reference>
<comment type="caution">
    <text evidence="2">The sequence shown here is derived from an EMBL/GenBank/DDBJ whole genome shotgun (WGS) entry which is preliminary data.</text>
</comment>
<gene>
    <name evidence="2" type="ORF">DIZ80_12155</name>
</gene>